<feature type="domain" description="Glycosyltransferase 2-like" evidence="5">
    <location>
        <begin position="8"/>
        <end position="112"/>
    </location>
</feature>
<organism evidence="6 7">
    <name type="scientific">Embleya scabrispora</name>
    <dbReference type="NCBI Taxonomy" id="159449"/>
    <lineage>
        <taxon>Bacteria</taxon>
        <taxon>Bacillati</taxon>
        <taxon>Actinomycetota</taxon>
        <taxon>Actinomycetes</taxon>
        <taxon>Kitasatosporales</taxon>
        <taxon>Streptomycetaceae</taxon>
        <taxon>Embleya</taxon>
    </lineage>
</organism>
<keyword evidence="4" id="KW-0808">Transferase</keyword>
<dbReference type="Proteomes" id="UP000190037">
    <property type="component" value="Unassembled WGS sequence"/>
</dbReference>
<evidence type="ECO:0000256" key="1">
    <source>
        <dbReference type="ARBA" id="ARBA00004776"/>
    </source>
</evidence>
<dbReference type="PANTHER" id="PTHR43179:SF12">
    <property type="entry name" value="GALACTOFURANOSYLTRANSFERASE GLFT2"/>
    <property type="match status" value="1"/>
</dbReference>
<keyword evidence="7" id="KW-1185">Reference proteome</keyword>
<comment type="caution">
    <text evidence="6">The sequence shown here is derived from an EMBL/GenBank/DDBJ whole genome shotgun (WGS) entry which is preliminary data.</text>
</comment>
<dbReference type="PANTHER" id="PTHR43179">
    <property type="entry name" value="RHAMNOSYLTRANSFERASE WBBL"/>
    <property type="match status" value="1"/>
</dbReference>
<dbReference type="InterPro" id="IPR029044">
    <property type="entry name" value="Nucleotide-diphossugar_trans"/>
</dbReference>
<comment type="similarity">
    <text evidence="2">Belongs to the glycosyltransferase 2 family.</text>
</comment>
<proteinExistence type="inferred from homology"/>
<accession>A0A1T3NLY4</accession>
<dbReference type="SUPFAM" id="SSF53448">
    <property type="entry name" value="Nucleotide-diphospho-sugar transferases"/>
    <property type="match status" value="1"/>
</dbReference>
<reference evidence="6 7" key="1">
    <citation type="submission" date="2017-03" db="EMBL/GenBank/DDBJ databases">
        <title>Draft genome sequence of Streptomyces scabrisporus NF3, endophyte isolated from Amphipterygium adstringens.</title>
        <authorList>
            <person name="Vazquez M."/>
            <person name="Ceapa C.D."/>
            <person name="Rodriguez Luna D."/>
            <person name="Sanchez Esquivel S."/>
        </authorList>
    </citation>
    <scope>NUCLEOTIDE SEQUENCE [LARGE SCALE GENOMIC DNA]</scope>
    <source>
        <strain evidence="6 7">NF3</strain>
    </source>
</reference>
<name>A0A1T3NLY4_9ACTN</name>
<evidence type="ECO:0000259" key="5">
    <source>
        <dbReference type="Pfam" id="PF00535"/>
    </source>
</evidence>
<dbReference type="Gene3D" id="3.90.550.10">
    <property type="entry name" value="Spore Coat Polysaccharide Biosynthesis Protein SpsA, Chain A"/>
    <property type="match status" value="1"/>
</dbReference>
<evidence type="ECO:0000313" key="7">
    <source>
        <dbReference type="Proteomes" id="UP000190037"/>
    </source>
</evidence>
<keyword evidence="3" id="KW-0328">Glycosyltransferase</keyword>
<dbReference type="Pfam" id="PF00535">
    <property type="entry name" value="Glycos_transf_2"/>
    <property type="match status" value="1"/>
</dbReference>
<comment type="pathway">
    <text evidence="1">Cell wall biogenesis; cell wall polysaccharide biosynthesis.</text>
</comment>
<dbReference type="RefSeq" id="WP_078980842.1">
    <property type="nucleotide sequence ID" value="NZ_MWQN01000003.1"/>
</dbReference>
<dbReference type="InterPro" id="IPR001173">
    <property type="entry name" value="Glyco_trans_2-like"/>
</dbReference>
<sequence>MSDESVAVVIVTYNRRDMLRESLKAYAAQSRPVDEIIVVDNASSDDTGAMLAAEFPDVTWLRLEENTGPAGGYAAGLSAALERGHGWMWLFNDDDRPLPTALEELLEEAARLPGRTGILGTWLVDDRGERSVLGLGWRHRHVPAPPPPDGGSYPVDVLIFAGALVSAALVAEVGVPKAEYFAMCEELEFCLRARRAGWGIRILPRHLTVTLHEGAAQDPLWRLYYQTRNQLLMSVGHRSPAEVFFWAVRQGKFTVATLLWQDRKARRLRMRARGAWDGARGVTGRTVDPRG</sequence>
<dbReference type="EMBL" id="MWQN01000003">
    <property type="protein sequence ID" value="OPC77750.1"/>
    <property type="molecule type" value="Genomic_DNA"/>
</dbReference>
<evidence type="ECO:0000256" key="2">
    <source>
        <dbReference type="ARBA" id="ARBA00006739"/>
    </source>
</evidence>
<evidence type="ECO:0000256" key="3">
    <source>
        <dbReference type="ARBA" id="ARBA00022676"/>
    </source>
</evidence>
<protein>
    <recommendedName>
        <fullName evidence="5">Glycosyltransferase 2-like domain-containing protein</fullName>
    </recommendedName>
</protein>
<dbReference type="OrthoDB" id="9771846at2"/>
<dbReference type="STRING" id="159449.B4N89_36285"/>
<gene>
    <name evidence="6" type="ORF">B4N89_36285</name>
</gene>
<evidence type="ECO:0000313" key="6">
    <source>
        <dbReference type="EMBL" id="OPC77750.1"/>
    </source>
</evidence>
<dbReference type="GO" id="GO:0016757">
    <property type="term" value="F:glycosyltransferase activity"/>
    <property type="evidence" value="ECO:0007669"/>
    <property type="project" value="UniProtKB-KW"/>
</dbReference>
<dbReference type="AlphaFoldDB" id="A0A1T3NLY4"/>
<evidence type="ECO:0000256" key="4">
    <source>
        <dbReference type="ARBA" id="ARBA00022679"/>
    </source>
</evidence>